<keyword evidence="2" id="KW-1185">Reference proteome</keyword>
<reference evidence="1" key="1">
    <citation type="submission" date="2020-09" db="EMBL/GenBank/DDBJ databases">
        <title>Genome-Enabled Discovery of Anthraquinone Biosynthesis in Senna tora.</title>
        <authorList>
            <person name="Kang S.-H."/>
            <person name="Pandey R.P."/>
            <person name="Lee C.-M."/>
            <person name="Sim J.-S."/>
            <person name="Jeong J.-T."/>
            <person name="Choi B.-S."/>
            <person name="Jung M."/>
            <person name="Ginzburg D."/>
            <person name="Zhao K."/>
            <person name="Won S.Y."/>
            <person name="Oh T.-J."/>
            <person name="Yu Y."/>
            <person name="Kim N.-H."/>
            <person name="Lee O.R."/>
            <person name="Lee T.-H."/>
            <person name="Bashyal P."/>
            <person name="Kim T.-S."/>
            <person name="Lee W.-H."/>
            <person name="Kawkins C."/>
            <person name="Kim C.-K."/>
            <person name="Kim J.S."/>
            <person name="Ahn B.O."/>
            <person name="Rhee S.Y."/>
            <person name="Sohng J.K."/>
        </authorList>
    </citation>
    <scope>NUCLEOTIDE SEQUENCE</scope>
    <source>
        <tissue evidence="1">Leaf</tissue>
    </source>
</reference>
<evidence type="ECO:0000313" key="1">
    <source>
        <dbReference type="EMBL" id="KAF7802412.1"/>
    </source>
</evidence>
<accession>A0A834SK46</accession>
<evidence type="ECO:0000313" key="2">
    <source>
        <dbReference type="Proteomes" id="UP000634136"/>
    </source>
</evidence>
<dbReference type="AlphaFoldDB" id="A0A834SK46"/>
<sequence>MPRRIKFEHLIHSVSQIKREPIGVTHLRIKTFDSYIVKVSEIRPRFLV</sequence>
<proteinExistence type="predicted"/>
<dbReference type="Proteomes" id="UP000634136">
    <property type="component" value="Unassembled WGS sequence"/>
</dbReference>
<protein>
    <submittedName>
        <fullName evidence="1">Uncharacterized protein</fullName>
    </submittedName>
</protein>
<gene>
    <name evidence="1" type="ORF">G2W53_041523</name>
</gene>
<dbReference type="EMBL" id="JAAIUW010000013">
    <property type="protein sequence ID" value="KAF7802412.1"/>
    <property type="molecule type" value="Genomic_DNA"/>
</dbReference>
<comment type="caution">
    <text evidence="1">The sequence shown here is derived from an EMBL/GenBank/DDBJ whole genome shotgun (WGS) entry which is preliminary data.</text>
</comment>
<organism evidence="1 2">
    <name type="scientific">Senna tora</name>
    <dbReference type="NCBI Taxonomy" id="362788"/>
    <lineage>
        <taxon>Eukaryota</taxon>
        <taxon>Viridiplantae</taxon>
        <taxon>Streptophyta</taxon>
        <taxon>Embryophyta</taxon>
        <taxon>Tracheophyta</taxon>
        <taxon>Spermatophyta</taxon>
        <taxon>Magnoliopsida</taxon>
        <taxon>eudicotyledons</taxon>
        <taxon>Gunneridae</taxon>
        <taxon>Pentapetalae</taxon>
        <taxon>rosids</taxon>
        <taxon>fabids</taxon>
        <taxon>Fabales</taxon>
        <taxon>Fabaceae</taxon>
        <taxon>Caesalpinioideae</taxon>
        <taxon>Cassia clade</taxon>
        <taxon>Senna</taxon>
    </lineage>
</organism>
<name>A0A834SK46_9FABA</name>